<name>A0A4V2DMN5_9GAMM</name>
<accession>A0A4V2DMN5</accession>
<reference evidence="1 2" key="1">
    <citation type="submission" date="2019-02" db="EMBL/GenBank/DDBJ databases">
        <title>The Batch Genome Submission of Acinetobacter spp. strains.</title>
        <authorList>
            <person name="Qin J."/>
            <person name="Hu Y."/>
            <person name="Ye H."/>
            <person name="Wei L."/>
            <person name="Feng Y."/>
            <person name="Zong Z."/>
        </authorList>
    </citation>
    <scope>NUCLEOTIDE SEQUENCE [LARGE SCALE GENOMIC DNA]</scope>
    <source>
        <strain evidence="1 2">WCHAW060049</strain>
    </source>
</reference>
<sequence>MVEQTYNENGNGVAIIKGEPLFEKEKFLIICGGRGQRKHNSGANFLNTARYHIDDIKKNKYPGVPNFDPKTCEIVTPEDIYNKIGYFKHVDPQRPDTWEQDDREEYYIDSKKRKISQYYYSDDVPEKDRDLNWYVLNPKNLNEFIMPLIKSEPMIRKDPKFMKAVDKGEIHRVSDFKKIFNIYKNIKYIAFFGHGWAGEYSGVLYIGDRAAEDTNLFLEDLLGVDVSNVLPDAQIRIFSCRSGFKVGDYFCAAEMFAQIFPGRKAYGWGASGGSIFTHDENFGYTGINKTGKNPNDAIIDSNKKKTWLVANGLPEGWVEYVS</sequence>
<proteinExistence type="predicted"/>
<comment type="caution">
    <text evidence="1">The sequence shown here is derived from an EMBL/GenBank/DDBJ whole genome shotgun (WGS) entry which is preliminary data.</text>
</comment>
<evidence type="ECO:0000313" key="1">
    <source>
        <dbReference type="EMBL" id="RZG43552.1"/>
    </source>
</evidence>
<dbReference type="AlphaFoldDB" id="A0A4V2DMN5"/>
<gene>
    <name evidence="1" type="ORF">EXU28_17075</name>
</gene>
<protein>
    <submittedName>
        <fullName evidence="1">Uncharacterized protein</fullName>
    </submittedName>
</protein>
<dbReference type="Proteomes" id="UP000293863">
    <property type="component" value="Unassembled WGS sequence"/>
</dbReference>
<organism evidence="1 2">
    <name type="scientific">Acinetobacter wuhouensis</name>
    <dbReference type="NCBI Taxonomy" id="1879050"/>
    <lineage>
        <taxon>Bacteria</taxon>
        <taxon>Pseudomonadati</taxon>
        <taxon>Pseudomonadota</taxon>
        <taxon>Gammaproteobacteria</taxon>
        <taxon>Moraxellales</taxon>
        <taxon>Moraxellaceae</taxon>
        <taxon>Acinetobacter</taxon>
    </lineage>
</organism>
<dbReference type="EMBL" id="SGSQ01000032">
    <property type="protein sequence ID" value="RZG43552.1"/>
    <property type="molecule type" value="Genomic_DNA"/>
</dbReference>
<evidence type="ECO:0000313" key="2">
    <source>
        <dbReference type="Proteomes" id="UP000293863"/>
    </source>
</evidence>
<keyword evidence="2" id="KW-1185">Reference proteome</keyword>
<dbReference type="RefSeq" id="WP_130132413.1">
    <property type="nucleotide sequence ID" value="NZ_SGSQ01000032.1"/>
</dbReference>